<sequence length="114" mass="12671">MVVESEGYHSLIEYLATSLSLFASSQGDVGTETVEEIVTDMISSNIMALFEQNPSMHTSIRFQLLKEVDALVADLAEILSSVWNKPATNQQVEFLEDYVGLIKNMFDSAVTVYD</sequence>
<dbReference type="InterPro" id="IPR020979">
    <property type="entry name" value="Uncharacterised_A0KLC6"/>
</dbReference>
<dbReference type="RefSeq" id="WP_084887997.1">
    <property type="nucleotide sequence ID" value="NZ_JAFEUM010000002.1"/>
</dbReference>
<comment type="caution">
    <text evidence="1">The sequence shown here is derived from an EMBL/GenBank/DDBJ whole genome shotgun (WGS) entry which is preliminary data.</text>
</comment>
<evidence type="ECO:0000313" key="2">
    <source>
        <dbReference type="Proteomes" id="UP000809621"/>
    </source>
</evidence>
<keyword evidence="2" id="KW-1185">Reference proteome</keyword>
<dbReference type="Pfam" id="PF12290">
    <property type="entry name" value="DUF3802"/>
    <property type="match status" value="1"/>
</dbReference>
<dbReference type="EMBL" id="JAFEUM010000002">
    <property type="protein sequence ID" value="MBM7035821.1"/>
    <property type="molecule type" value="Genomic_DNA"/>
</dbReference>
<name>A0ABS2HJ27_9VIBR</name>
<proteinExistence type="predicted"/>
<accession>A0ABS2HJ27</accession>
<dbReference type="Proteomes" id="UP000809621">
    <property type="component" value="Unassembled WGS sequence"/>
</dbReference>
<evidence type="ECO:0000313" key="1">
    <source>
        <dbReference type="EMBL" id="MBM7035821.1"/>
    </source>
</evidence>
<organism evidence="1 2">
    <name type="scientific">Vibrio ulleungensis</name>
    <dbReference type="NCBI Taxonomy" id="2807619"/>
    <lineage>
        <taxon>Bacteria</taxon>
        <taxon>Pseudomonadati</taxon>
        <taxon>Pseudomonadota</taxon>
        <taxon>Gammaproteobacteria</taxon>
        <taxon>Vibrionales</taxon>
        <taxon>Vibrionaceae</taxon>
        <taxon>Vibrio</taxon>
    </lineage>
</organism>
<reference evidence="1 2" key="1">
    <citation type="submission" date="2021-02" db="EMBL/GenBank/DDBJ databases">
        <authorList>
            <person name="Park J.-S."/>
        </authorList>
    </citation>
    <scope>NUCLEOTIDE SEQUENCE [LARGE SCALE GENOMIC DNA]</scope>
    <source>
        <strain evidence="1 2">188UL20-2</strain>
    </source>
</reference>
<gene>
    <name evidence="1" type="ORF">JQC93_05310</name>
</gene>
<protein>
    <submittedName>
        <fullName evidence="1">DUF3802 family protein</fullName>
    </submittedName>
</protein>